<evidence type="ECO:0000256" key="3">
    <source>
        <dbReference type="ARBA" id="ARBA00022771"/>
    </source>
</evidence>
<keyword evidence="11" id="KW-1185">Reference proteome</keyword>
<accession>A0A3B4U5E0</accession>
<evidence type="ECO:0000313" key="10">
    <source>
        <dbReference type="Ensembl" id="ENSSDUP00000013388.1"/>
    </source>
</evidence>
<evidence type="ECO:0000256" key="6">
    <source>
        <dbReference type="SAM" id="Coils"/>
    </source>
</evidence>
<dbReference type="Pfam" id="PF00097">
    <property type="entry name" value="zf-C3HC4"/>
    <property type="match status" value="1"/>
</dbReference>
<dbReference type="Gene3D" id="3.30.160.60">
    <property type="entry name" value="Classic Zinc Finger"/>
    <property type="match status" value="1"/>
</dbReference>
<dbReference type="InterPro" id="IPR017907">
    <property type="entry name" value="Znf_RING_CS"/>
</dbReference>
<dbReference type="Ensembl" id="ENSSDUT00000013633.1">
    <property type="protein sequence ID" value="ENSSDUP00000013388.1"/>
    <property type="gene ID" value="ENSSDUG00000009721.1"/>
</dbReference>
<keyword evidence="2" id="KW-0479">Metal-binding</keyword>
<sequence length="275" mass="31841">MASGLEEAFCCAICHEVFRDPVLLSCSHSFCKDCLKSWWREKPTQECPFCKRRSSKIEPPLNRVLRNLCEAFSQERDRKHSEGLCSLHSEKLRLFCLNDQQPVCLICRDSVKHSSHRFRPIDEVARQQRMKFRETLEPLKKKLKGFEQARGNCDQLADYIRVQARDTEKQIREQFKKLHQFLEEEEEARITALRDEEEQKSRMMKEKMEALSREMAALSETVRAAEDDLRADDVSVRHLLSSRSGGGAVLLNLSGQRSGHVDGSEDSGIITREEK</sequence>
<evidence type="ECO:0000256" key="7">
    <source>
        <dbReference type="SAM" id="MobiDB-lite"/>
    </source>
</evidence>
<reference evidence="10" key="1">
    <citation type="submission" date="2025-08" db="UniProtKB">
        <authorList>
            <consortium name="Ensembl"/>
        </authorList>
    </citation>
    <scope>IDENTIFICATION</scope>
</reference>
<evidence type="ECO:0000256" key="2">
    <source>
        <dbReference type="ARBA" id="ARBA00022723"/>
    </source>
</evidence>
<dbReference type="GeneTree" id="ENSGT00970000193381"/>
<dbReference type="InterPro" id="IPR050143">
    <property type="entry name" value="TRIM/RBCC"/>
</dbReference>
<feature type="coiled-coil region" evidence="6">
    <location>
        <begin position="193"/>
        <end position="228"/>
    </location>
</feature>
<dbReference type="PROSITE" id="PS50119">
    <property type="entry name" value="ZF_BBOX"/>
    <property type="match status" value="1"/>
</dbReference>
<dbReference type="PROSITE" id="PS50089">
    <property type="entry name" value="ZF_RING_2"/>
    <property type="match status" value="1"/>
</dbReference>
<dbReference type="InterPro" id="IPR013083">
    <property type="entry name" value="Znf_RING/FYVE/PHD"/>
</dbReference>
<dbReference type="Proteomes" id="UP000261420">
    <property type="component" value="Unplaced"/>
</dbReference>
<organism evidence="10 11">
    <name type="scientific">Seriola dumerili</name>
    <name type="common">Greater amberjack</name>
    <name type="synonym">Caranx dumerili</name>
    <dbReference type="NCBI Taxonomy" id="41447"/>
    <lineage>
        <taxon>Eukaryota</taxon>
        <taxon>Metazoa</taxon>
        <taxon>Chordata</taxon>
        <taxon>Craniata</taxon>
        <taxon>Vertebrata</taxon>
        <taxon>Euteleostomi</taxon>
        <taxon>Actinopterygii</taxon>
        <taxon>Neopterygii</taxon>
        <taxon>Teleostei</taxon>
        <taxon>Neoteleostei</taxon>
        <taxon>Acanthomorphata</taxon>
        <taxon>Carangaria</taxon>
        <taxon>Carangiformes</taxon>
        <taxon>Carangidae</taxon>
        <taxon>Seriola</taxon>
    </lineage>
</organism>
<dbReference type="SMART" id="SM00184">
    <property type="entry name" value="RING"/>
    <property type="match status" value="1"/>
</dbReference>
<evidence type="ECO:0000259" key="8">
    <source>
        <dbReference type="PROSITE" id="PS50089"/>
    </source>
</evidence>
<reference evidence="10" key="2">
    <citation type="submission" date="2025-09" db="UniProtKB">
        <authorList>
            <consortium name="Ensembl"/>
        </authorList>
    </citation>
    <scope>IDENTIFICATION</scope>
</reference>
<evidence type="ECO:0008006" key="12">
    <source>
        <dbReference type="Google" id="ProtNLM"/>
    </source>
</evidence>
<dbReference type="OMA" id="WILAVKS"/>
<proteinExistence type="inferred from homology"/>
<keyword evidence="6" id="KW-0175">Coiled coil</keyword>
<dbReference type="PROSITE" id="PS00518">
    <property type="entry name" value="ZF_RING_1"/>
    <property type="match status" value="1"/>
</dbReference>
<keyword evidence="4" id="KW-0862">Zinc</keyword>
<dbReference type="SMART" id="SM00336">
    <property type="entry name" value="BBOX"/>
    <property type="match status" value="1"/>
</dbReference>
<dbReference type="PANTHER" id="PTHR24103">
    <property type="entry name" value="E3 UBIQUITIN-PROTEIN LIGASE TRIM"/>
    <property type="match status" value="1"/>
</dbReference>
<comment type="similarity">
    <text evidence="1">Belongs to the TRIM/RBCC family.</text>
</comment>
<dbReference type="SUPFAM" id="SSF57850">
    <property type="entry name" value="RING/U-box"/>
    <property type="match status" value="1"/>
</dbReference>
<feature type="domain" description="B box-type" evidence="9">
    <location>
        <begin position="80"/>
        <end position="121"/>
    </location>
</feature>
<dbReference type="GO" id="GO:0008270">
    <property type="term" value="F:zinc ion binding"/>
    <property type="evidence" value="ECO:0007669"/>
    <property type="project" value="UniProtKB-KW"/>
</dbReference>
<evidence type="ECO:0000259" key="9">
    <source>
        <dbReference type="PROSITE" id="PS50119"/>
    </source>
</evidence>
<dbReference type="AlphaFoldDB" id="A0A3B4U5E0"/>
<keyword evidence="3 5" id="KW-0863">Zinc-finger</keyword>
<evidence type="ECO:0000256" key="1">
    <source>
        <dbReference type="ARBA" id="ARBA00008518"/>
    </source>
</evidence>
<evidence type="ECO:0000313" key="11">
    <source>
        <dbReference type="Proteomes" id="UP000261420"/>
    </source>
</evidence>
<dbReference type="InterPro" id="IPR001841">
    <property type="entry name" value="Znf_RING"/>
</dbReference>
<feature type="domain" description="RING-type" evidence="8">
    <location>
        <begin position="11"/>
        <end position="51"/>
    </location>
</feature>
<dbReference type="InterPro" id="IPR018957">
    <property type="entry name" value="Znf_C3HC4_RING-type"/>
</dbReference>
<evidence type="ECO:0000256" key="5">
    <source>
        <dbReference type="PROSITE-ProRule" id="PRU00024"/>
    </source>
</evidence>
<dbReference type="SUPFAM" id="SSF57845">
    <property type="entry name" value="B-box zinc-binding domain"/>
    <property type="match status" value="1"/>
</dbReference>
<protein>
    <recommendedName>
        <fullName evidence="12">RING-type domain-containing protein</fullName>
    </recommendedName>
</protein>
<evidence type="ECO:0000256" key="4">
    <source>
        <dbReference type="ARBA" id="ARBA00022833"/>
    </source>
</evidence>
<dbReference type="Gene3D" id="3.30.40.10">
    <property type="entry name" value="Zinc/RING finger domain, C3HC4 (zinc finger)"/>
    <property type="match status" value="1"/>
</dbReference>
<name>A0A3B4U5E0_SERDU</name>
<dbReference type="InterPro" id="IPR000315">
    <property type="entry name" value="Znf_B-box"/>
</dbReference>
<dbReference type="Pfam" id="PF00643">
    <property type="entry name" value="zf-B_box"/>
    <property type="match status" value="1"/>
</dbReference>
<feature type="region of interest" description="Disordered" evidence="7">
    <location>
        <begin position="251"/>
        <end position="275"/>
    </location>
</feature>